<dbReference type="GO" id="GO:0016020">
    <property type="term" value="C:membrane"/>
    <property type="evidence" value="ECO:0007669"/>
    <property type="project" value="UniProtKB-SubCell"/>
</dbReference>
<keyword evidence="4 6" id="KW-1133">Transmembrane helix</keyword>
<feature type="transmembrane region" description="Helical" evidence="6">
    <location>
        <begin position="126"/>
        <end position="147"/>
    </location>
</feature>
<comment type="subcellular location">
    <subcellularLocation>
        <location evidence="1">Membrane</location>
        <topology evidence="1">Multi-pass membrane protein</topology>
    </subcellularLocation>
</comment>
<accession>A0A8J6N2X5</accession>
<evidence type="ECO:0000313" key="7">
    <source>
        <dbReference type="EMBL" id="MBC8178514.1"/>
    </source>
</evidence>
<feature type="transmembrane region" description="Helical" evidence="6">
    <location>
        <begin position="257"/>
        <end position="274"/>
    </location>
</feature>
<feature type="transmembrane region" description="Helical" evidence="6">
    <location>
        <begin position="159"/>
        <end position="178"/>
    </location>
</feature>
<feature type="transmembrane region" description="Helical" evidence="6">
    <location>
        <begin position="286"/>
        <end position="307"/>
    </location>
</feature>
<dbReference type="Proteomes" id="UP000650524">
    <property type="component" value="Unassembled WGS sequence"/>
</dbReference>
<dbReference type="AlphaFoldDB" id="A0A8J6N2X5"/>
<protein>
    <submittedName>
        <fullName evidence="7">Inorganic phosphate transporter</fullName>
    </submittedName>
</protein>
<gene>
    <name evidence="7" type="ORF">H8E19_14000</name>
</gene>
<feature type="transmembrane region" description="Helical" evidence="6">
    <location>
        <begin position="35"/>
        <end position="52"/>
    </location>
</feature>
<keyword evidence="2" id="KW-0813">Transport</keyword>
<evidence type="ECO:0000256" key="2">
    <source>
        <dbReference type="ARBA" id="ARBA00022448"/>
    </source>
</evidence>
<evidence type="ECO:0000256" key="6">
    <source>
        <dbReference type="SAM" id="Phobius"/>
    </source>
</evidence>
<dbReference type="InterPro" id="IPR001204">
    <property type="entry name" value="Phos_transporter"/>
</dbReference>
<comment type="caution">
    <text evidence="7">The sequence shown here is derived from an EMBL/GenBank/DDBJ whole genome shotgun (WGS) entry which is preliminary data.</text>
</comment>
<evidence type="ECO:0000256" key="4">
    <source>
        <dbReference type="ARBA" id="ARBA00022989"/>
    </source>
</evidence>
<organism evidence="7 8">
    <name type="scientific">Candidatus Desulfacyla euxinica</name>
    <dbReference type="NCBI Taxonomy" id="2841693"/>
    <lineage>
        <taxon>Bacteria</taxon>
        <taxon>Deltaproteobacteria</taxon>
        <taxon>Candidatus Desulfacyla</taxon>
    </lineage>
</organism>
<dbReference type="PANTHER" id="PTHR11101:SF80">
    <property type="entry name" value="PHOSPHATE TRANSPORTER"/>
    <property type="match status" value="1"/>
</dbReference>
<dbReference type="Pfam" id="PF01384">
    <property type="entry name" value="PHO4"/>
    <property type="match status" value="1"/>
</dbReference>
<dbReference type="PANTHER" id="PTHR11101">
    <property type="entry name" value="PHOSPHATE TRANSPORTER"/>
    <property type="match status" value="1"/>
</dbReference>
<evidence type="ECO:0000256" key="3">
    <source>
        <dbReference type="ARBA" id="ARBA00022692"/>
    </source>
</evidence>
<dbReference type="GO" id="GO:0005315">
    <property type="term" value="F:phosphate transmembrane transporter activity"/>
    <property type="evidence" value="ECO:0007669"/>
    <property type="project" value="InterPro"/>
</dbReference>
<dbReference type="EMBL" id="JACNJD010000284">
    <property type="protein sequence ID" value="MBC8178514.1"/>
    <property type="molecule type" value="Genomic_DNA"/>
</dbReference>
<evidence type="ECO:0000313" key="8">
    <source>
        <dbReference type="Proteomes" id="UP000650524"/>
    </source>
</evidence>
<sequence length="315" mass="32779">MMLSLLGGIFLGWSLGANDASNVFGSAVAARMVKFWTAAILASVFVLLGALLEGQAGIETLKGLTPLNPEQAIVCSVAAAVTVTIMTILSLPVSTSQAVVGAILGVALLNQNVNIPGLGKVVACWIGTPVGGIILSIVIYRVLAFFYNRLNINMFQADSLLRLSLIVAGSYGAYALGANNVANVTAVFVGAGELTVFSAVLLGGLSIDLGILTFSRRVMETVGRRLVKLDPFSALVVLLAEAITVHIYTIIGVPVSTSQAVIGAVLGVGIVKGIRTVERRTLINILVGWLLTPAIAAVIALSIYFAMQLRYVPSG</sequence>
<keyword evidence="3 6" id="KW-0812">Transmembrane</keyword>
<reference evidence="7 8" key="1">
    <citation type="submission" date="2020-08" db="EMBL/GenBank/DDBJ databases">
        <title>Bridging the membrane lipid divide: bacteria of the FCB group superphylum have the potential to synthesize archaeal ether lipids.</title>
        <authorList>
            <person name="Villanueva L."/>
            <person name="Von Meijenfeldt F.A.B."/>
            <person name="Westbye A.B."/>
            <person name="Yadav S."/>
            <person name="Hopmans E.C."/>
            <person name="Dutilh B.E."/>
            <person name="Sinninghe Damste J.S."/>
        </authorList>
    </citation>
    <scope>NUCLEOTIDE SEQUENCE [LARGE SCALE GENOMIC DNA]</scope>
    <source>
        <strain evidence="7">NIOZ-UU27</strain>
    </source>
</reference>
<name>A0A8J6N2X5_9DELT</name>
<evidence type="ECO:0000256" key="1">
    <source>
        <dbReference type="ARBA" id="ARBA00004141"/>
    </source>
</evidence>
<feature type="transmembrane region" description="Helical" evidence="6">
    <location>
        <begin position="232"/>
        <end position="251"/>
    </location>
</feature>
<keyword evidence="5 6" id="KW-0472">Membrane</keyword>
<dbReference type="GO" id="GO:0035435">
    <property type="term" value="P:phosphate ion transmembrane transport"/>
    <property type="evidence" value="ECO:0007669"/>
    <property type="project" value="TreeGrafter"/>
</dbReference>
<evidence type="ECO:0000256" key="5">
    <source>
        <dbReference type="ARBA" id="ARBA00023136"/>
    </source>
</evidence>
<feature type="transmembrane region" description="Helical" evidence="6">
    <location>
        <begin position="73"/>
        <end position="106"/>
    </location>
</feature>
<proteinExistence type="predicted"/>
<feature type="transmembrane region" description="Helical" evidence="6">
    <location>
        <begin position="184"/>
        <end position="211"/>
    </location>
</feature>